<evidence type="ECO:0000259" key="1">
    <source>
        <dbReference type="PROSITE" id="PS51857"/>
    </source>
</evidence>
<dbReference type="Gene3D" id="2.40.50.140">
    <property type="entry name" value="Nucleic acid-binding proteins"/>
    <property type="match status" value="1"/>
</dbReference>
<dbReference type="GO" id="GO:0003676">
    <property type="term" value="F:nucleic acid binding"/>
    <property type="evidence" value="ECO:0007669"/>
    <property type="project" value="InterPro"/>
</dbReference>
<name>A0A7W9N1C2_9MICC</name>
<dbReference type="SMART" id="SM00357">
    <property type="entry name" value="CSP"/>
    <property type="match status" value="1"/>
</dbReference>
<dbReference type="InterPro" id="IPR002059">
    <property type="entry name" value="CSP_DNA-bd"/>
</dbReference>
<evidence type="ECO:0000313" key="3">
    <source>
        <dbReference type="Proteomes" id="UP000567246"/>
    </source>
</evidence>
<protein>
    <submittedName>
        <fullName evidence="2">CspA family cold shock protein</fullName>
    </submittedName>
</protein>
<dbReference type="InterPro" id="IPR012340">
    <property type="entry name" value="NA-bd_OB-fold"/>
</dbReference>
<proteinExistence type="predicted"/>
<gene>
    <name evidence="2" type="ORF">HDA33_001506</name>
</gene>
<dbReference type="PRINTS" id="PR00050">
    <property type="entry name" value="COLDSHOCK"/>
</dbReference>
<sequence length="127" mass="13891">MPTGRIKFYDSAKGFGFAQTDEGEEVHVPSSALPAGVTELRGGARVEFGVAEGRRGKQALSLRVLDAAPSSVRNHRPRPAEMAVLMEDLIRWLDETSNGLRRGQYPQSGQAKKMAQVLRRVADDLEA</sequence>
<keyword evidence="3" id="KW-1185">Reference proteome</keyword>
<reference evidence="2 3" key="1">
    <citation type="submission" date="2020-08" db="EMBL/GenBank/DDBJ databases">
        <title>Sequencing the genomes of 1000 actinobacteria strains.</title>
        <authorList>
            <person name="Klenk H.-P."/>
        </authorList>
    </citation>
    <scope>NUCLEOTIDE SEQUENCE [LARGE SCALE GENOMIC DNA]</scope>
    <source>
        <strain evidence="2 3">DSM 17945</strain>
    </source>
</reference>
<dbReference type="Pfam" id="PF00313">
    <property type="entry name" value="CSD"/>
    <property type="match status" value="1"/>
</dbReference>
<dbReference type="EMBL" id="JACHMW010000001">
    <property type="protein sequence ID" value="MBB5848942.1"/>
    <property type="molecule type" value="Genomic_DNA"/>
</dbReference>
<evidence type="ECO:0000313" key="2">
    <source>
        <dbReference type="EMBL" id="MBB5848942.1"/>
    </source>
</evidence>
<dbReference type="PROSITE" id="PS51857">
    <property type="entry name" value="CSD_2"/>
    <property type="match status" value="1"/>
</dbReference>
<dbReference type="Proteomes" id="UP000567246">
    <property type="component" value="Unassembled WGS sequence"/>
</dbReference>
<dbReference type="SUPFAM" id="SSF50249">
    <property type="entry name" value="Nucleic acid-binding proteins"/>
    <property type="match status" value="1"/>
</dbReference>
<feature type="domain" description="CSD" evidence="1">
    <location>
        <begin position="1"/>
        <end position="64"/>
    </location>
</feature>
<dbReference type="AlphaFoldDB" id="A0A7W9N1C2"/>
<accession>A0A7W9N1C2</accession>
<organism evidence="2 3">
    <name type="scientific">Micrococcus endophyticus</name>
    <dbReference type="NCBI Taxonomy" id="455343"/>
    <lineage>
        <taxon>Bacteria</taxon>
        <taxon>Bacillati</taxon>
        <taxon>Actinomycetota</taxon>
        <taxon>Actinomycetes</taxon>
        <taxon>Micrococcales</taxon>
        <taxon>Micrococcaceae</taxon>
        <taxon>Micrococcus</taxon>
    </lineage>
</organism>
<dbReference type="RefSeq" id="WP_158495160.1">
    <property type="nucleotide sequence ID" value="NZ_BAABAG010000011.1"/>
</dbReference>
<dbReference type="InterPro" id="IPR011129">
    <property type="entry name" value="CSD"/>
</dbReference>
<comment type="caution">
    <text evidence="2">The sequence shown here is derived from an EMBL/GenBank/DDBJ whole genome shotgun (WGS) entry which is preliminary data.</text>
</comment>